<organism evidence="2 3">
    <name type="scientific">Bisgaardia hudsonensis</name>
    <dbReference type="NCBI Taxonomy" id="109472"/>
    <lineage>
        <taxon>Bacteria</taxon>
        <taxon>Pseudomonadati</taxon>
        <taxon>Pseudomonadota</taxon>
        <taxon>Gammaproteobacteria</taxon>
        <taxon>Pasteurellales</taxon>
        <taxon>Pasteurellaceae</taxon>
        <taxon>Bisgaardia</taxon>
    </lineage>
</organism>
<dbReference type="Gene3D" id="3.40.50.720">
    <property type="entry name" value="NAD(P)-binding Rossmann-like Domain"/>
    <property type="match status" value="1"/>
</dbReference>
<dbReference type="SUPFAM" id="SSF50129">
    <property type="entry name" value="GroES-like"/>
    <property type="match status" value="1"/>
</dbReference>
<dbReference type="GO" id="GO:0043957">
    <property type="term" value="F:acryloyl-CoA reductase (NADPH) activity"/>
    <property type="evidence" value="ECO:0007669"/>
    <property type="project" value="TreeGrafter"/>
</dbReference>
<evidence type="ECO:0000313" key="2">
    <source>
        <dbReference type="EMBL" id="TCP13337.1"/>
    </source>
</evidence>
<dbReference type="PANTHER" id="PTHR43677:SF1">
    <property type="entry name" value="ACRYLYL-COA REDUCTASE ACUI-RELATED"/>
    <property type="match status" value="1"/>
</dbReference>
<evidence type="ECO:0000259" key="1">
    <source>
        <dbReference type="SMART" id="SM00829"/>
    </source>
</evidence>
<proteinExistence type="predicted"/>
<accession>A0A4R2N1A0</accession>
<dbReference type="InterPro" id="IPR036291">
    <property type="entry name" value="NAD(P)-bd_dom_sf"/>
</dbReference>
<dbReference type="Pfam" id="PF08240">
    <property type="entry name" value="ADH_N"/>
    <property type="match status" value="1"/>
</dbReference>
<dbReference type="InterPro" id="IPR011032">
    <property type="entry name" value="GroES-like_sf"/>
</dbReference>
<dbReference type="Proteomes" id="UP000294841">
    <property type="component" value="Unassembled WGS sequence"/>
</dbReference>
<reference evidence="2 3" key="1">
    <citation type="submission" date="2019-03" db="EMBL/GenBank/DDBJ databases">
        <title>Genomic Encyclopedia of Type Strains, Phase IV (KMG-IV): sequencing the most valuable type-strain genomes for metagenomic binning, comparative biology and taxonomic classification.</title>
        <authorList>
            <person name="Goeker M."/>
        </authorList>
    </citation>
    <scope>NUCLEOTIDE SEQUENCE [LARGE SCALE GENOMIC DNA]</scope>
    <source>
        <strain evidence="2 3">DSM 28231</strain>
    </source>
</reference>
<dbReference type="EMBL" id="SLXI01000002">
    <property type="protein sequence ID" value="TCP13337.1"/>
    <property type="molecule type" value="Genomic_DNA"/>
</dbReference>
<protein>
    <submittedName>
        <fullName evidence="2">Acrylyl-CoA reductase (NADPH)</fullName>
    </submittedName>
</protein>
<dbReference type="AlphaFoldDB" id="A0A4R2N1A0"/>
<dbReference type="Pfam" id="PF00107">
    <property type="entry name" value="ADH_zinc_N"/>
    <property type="match status" value="1"/>
</dbReference>
<dbReference type="InterPro" id="IPR051397">
    <property type="entry name" value="Zn-ADH-like_protein"/>
</dbReference>
<sequence length="326" mass="35174">MFKGIIINNLDNDYETKLENINEKDLPEGDVLVKVYYSTINYKDALAITGKAPIVRKFPMIPGIDFAGSVLETNNKNFNIGDKVILNGWGVGEKHWGGLAEKARVKSDWLIPLPQNMTFKQAMSIGTAGYTAMLAVLALQKENIIPDSGKILVTGASGGVGSFAINILSKLGYDVIASTGRLENSNYLTALGANEIIDRNTLSEKGKPLMKERWVAAIDSLGGSTLANVCASTSYGGMVIACGLAQAMDFPATVAPFILRGITLKGIDSVMASHAFRIEAWNKLSQLIKENELAPMIEEISLNDVIIKANNLIKGNITGRIIVKLN</sequence>
<dbReference type="SUPFAM" id="SSF51735">
    <property type="entry name" value="NAD(P)-binding Rossmann-fold domains"/>
    <property type="match status" value="1"/>
</dbReference>
<dbReference type="InterPro" id="IPR013154">
    <property type="entry name" value="ADH-like_N"/>
</dbReference>
<name>A0A4R2N1A0_9PAST</name>
<evidence type="ECO:0000313" key="3">
    <source>
        <dbReference type="Proteomes" id="UP000294841"/>
    </source>
</evidence>
<comment type="caution">
    <text evidence="2">The sequence shown here is derived from an EMBL/GenBank/DDBJ whole genome shotgun (WGS) entry which is preliminary data.</text>
</comment>
<dbReference type="InterPro" id="IPR014188">
    <property type="entry name" value="Acrylyl-CoA_reductase_AcuI"/>
</dbReference>
<dbReference type="RefSeq" id="WP_132022799.1">
    <property type="nucleotide sequence ID" value="NZ_CP016605.1"/>
</dbReference>
<keyword evidence="3" id="KW-1185">Reference proteome</keyword>
<feature type="domain" description="Enoyl reductase (ER)" evidence="1">
    <location>
        <begin position="8"/>
        <end position="323"/>
    </location>
</feature>
<dbReference type="SMART" id="SM00829">
    <property type="entry name" value="PKS_ER"/>
    <property type="match status" value="1"/>
</dbReference>
<dbReference type="Gene3D" id="3.90.180.10">
    <property type="entry name" value="Medium-chain alcohol dehydrogenases, catalytic domain"/>
    <property type="match status" value="1"/>
</dbReference>
<dbReference type="CDD" id="cd08288">
    <property type="entry name" value="MDR_yhdh"/>
    <property type="match status" value="1"/>
</dbReference>
<dbReference type="PANTHER" id="PTHR43677">
    <property type="entry name" value="SHORT-CHAIN DEHYDROGENASE/REDUCTASE"/>
    <property type="match status" value="1"/>
</dbReference>
<dbReference type="InterPro" id="IPR013149">
    <property type="entry name" value="ADH-like_C"/>
</dbReference>
<dbReference type="NCBIfam" id="TIGR02823">
    <property type="entry name" value="oxido_YhdH"/>
    <property type="match status" value="1"/>
</dbReference>
<dbReference type="OrthoDB" id="9782155at2"/>
<dbReference type="InterPro" id="IPR020843">
    <property type="entry name" value="ER"/>
</dbReference>
<gene>
    <name evidence="2" type="ORF">EV697_102218</name>
</gene>